<dbReference type="InterPro" id="IPR000700">
    <property type="entry name" value="PAS-assoc_C"/>
</dbReference>
<keyword evidence="6" id="KW-1133">Transmembrane helix</keyword>
<comment type="catalytic activity">
    <reaction evidence="1">
        <text>ATP + protein L-histidine = ADP + protein N-phospho-L-histidine.</text>
        <dbReference type="EC" id="2.7.13.3"/>
    </reaction>
</comment>
<dbReference type="Proteomes" id="UP001557484">
    <property type="component" value="Unassembled WGS sequence"/>
</dbReference>
<dbReference type="PROSITE" id="PS50109">
    <property type="entry name" value="HIS_KIN"/>
    <property type="match status" value="1"/>
</dbReference>
<evidence type="ECO:0000259" key="8">
    <source>
        <dbReference type="PROSITE" id="PS50112"/>
    </source>
</evidence>
<dbReference type="InterPro" id="IPR013655">
    <property type="entry name" value="PAS_fold_3"/>
</dbReference>
<dbReference type="InterPro" id="IPR003661">
    <property type="entry name" value="HisK_dim/P_dom"/>
</dbReference>
<evidence type="ECO:0000256" key="4">
    <source>
        <dbReference type="ARBA" id="ARBA00022679"/>
    </source>
</evidence>
<dbReference type="SMART" id="SM00388">
    <property type="entry name" value="HisKA"/>
    <property type="match status" value="1"/>
</dbReference>
<evidence type="ECO:0000256" key="2">
    <source>
        <dbReference type="ARBA" id="ARBA00012438"/>
    </source>
</evidence>
<keyword evidence="3" id="KW-0597">Phosphoprotein</keyword>
<dbReference type="PANTHER" id="PTHR43047">
    <property type="entry name" value="TWO-COMPONENT HISTIDINE PROTEIN KINASE"/>
    <property type="match status" value="1"/>
</dbReference>
<keyword evidence="11" id="KW-1185">Reference proteome</keyword>
<dbReference type="Pfam" id="PF08447">
    <property type="entry name" value="PAS_3"/>
    <property type="match status" value="1"/>
</dbReference>
<dbReference type="InterPro" id="IPR035965">
    <property type="entry name" value="PAS-like_dom_sf"/>
</dbReference>
<dbReference type="Pfam" id="PF00989">
    <property type="entry name" value="PAS"/>
    <property type="match status" value="1"/>
</dbReference>
<keyword evidence="6" id="KW-0472">Membrane</keyword>
<dbReference type="SUPFAM" id="SSF55785">
    <property type="entry name" value="PYP-like sensor domain (PAS domain)"/>
    <property type="match status" value="2"/>
</dbReference>
<feature type="domain" description="PAS" evidence="8">
    <location>
        <begin position="353"/>
        <end position="425"/>
    </location>
</feature>
<keyword evidence="5 10" id="KW-0418">Kinase</keyword>
<gene>
    <name evidence="10" type="ORF">AB4875_08840</name>
</gene>
<dbReference type="Gene3D" id="3.30.450.20">
    <property type="entry name" value="PAS domain"/>
    <property type="match status" value="2"/>
</dbReference>
<dbReference type="RefSeq" id="WP_368375698.1">
    <property type="nucleotide sequence ID" value="NZ_JBFRYB010000001.1"/>
</dbReference>
<comment type="caution">
    <text evidence="10">The sequence shown here is derived from an EMBL/GenBank/DDBJ whole genome shotgun (WGS) entry which is preliminary data.</text>
</comment>
<dbReference type="Gene3D" id="3.30.565.10">
    <property type="entry name" value="Histidine kinase-like ATPase, C-terminal domain"/>
    <property type="match status" value="1"/>
</dbReference>
<name>A0ABV3TVG1_9GAMM</name>
<dbReference type="NCBIfam" id="TIGR00229">
    <property type="entry name" value="sensory_box"/>
    <property type="match status" value="2"/>
</dbReference>
<dbReference type="SMART" id="SM00091">
    <property type="entry name" value="PAS"/>
    <property type="match status" value="2"/>
</dbReference>
<keyword evidence="4" id="KW-0808">Transferase</keyword>
<evidence type="ECO:0000259" key="9">
    <source>
        <dbReference type="PROSITE" id="PS50113"/>
    </source>
</evidence>
<dbReference type="SUPFAM" id="SSF55874">
    <property type="entry name" value="ATPase domain of HSP90 chaperone/DNA topoisomerase II/histidine kinase"/>
    <property type="match status" value="1"/>
</dbReference>
<dbReference type="Gene3D" id="1.10.287.130">
    <property type="match status" value="1"/>
</dbReference>
<dbReference type="InterPro" id="IPR036890">
    <property type="entry name" value="HATPase_C_sf"/>
</dbReference>
<dbReference type="PROSITE" id="PS50113">
    <property type="entry name" value="PAC"/>
    <property type="match status" value="1"/>
</dbReference>
<reference evidence="10 11" key="1">
    <citation type="journal article" date="2011" name="Int. J. Syst. Evol. Microbiol.">
        <title>Zhongshania antarctica gen. nov., sp. nov. and Zhongshania guokunii sp. nov., gammaproteobacteria respectively isolated from coastal attached (fast) ice and surface seawater of the Antarctic.</title>
        <authorList>
            <person name="Li H.J."/>
            <person name="Zhang X.Y."/>
            <person name="Chen C.X."/>
            <person name="Zhang Y.J."/>
            <person name="Gao Z.M."/>
            <person name="Yu Y."/>
            <person name="Chen X.L."/>
            <person name="Chen B."/>
            <person name="Zhang Y.Z."/>
        </authorList>
    </citation>
    <scope>NUCLEOTIDE SEQUENCE [LARGE SCALE GENOMIC DNA]</scope>
    <source>
        <strain evidence="10 11">R06B22</strain>
    </source>
</reference>
<dbReference type="CDD" id="cd00130">
    <property type="entry name" value="PAS"/>
    <property type="match status" value="2"/>
</dbReference>
<sequence>MRDWIDSRESKQSARKHRLILNIAIAALCVLILILAVSQAYLLSKAESGSSSALSQLQLRETALFELDTALARGNVFHEFAAAYLMNDSPQVNIIRSRFIAGREILLSDVFASFPQPIVRDLVRLLDVYSSYQSRASESLISVSAPLNPQVDAQKIVIGLQALRAYEQEWLSALAISVLDQQVRWHQQTQFIFSLLLLCLLPLAVGIHFARKFAKEHQGMLDTSEYFNRLINTLPGIVLLTDRSGHILLASESAAKFLMYPCEQLSRMDMLSLLPKRFRQQYKLFSNNYMDGSAERGGQRVKGRELLILNSEGVEIPVELYFGDFDTTDGQVVVVCLQDVSERRDLYQKYQHSQKRFEMAMMASRDGLWDWDMINGSVFFSPAWLNMIGIKGGQPLDGRAVFDASIHPDDRVRVRQAIEDFLKSDDTVFRDEHRLRRIDGSVCDAVTRACAQRDSSGQVIRIVGMHSDVTHFKEAEREVRRLNRNLEDRVRLRTQQLESAVMQAEKASRTKATFLSVMGHEVRTPMNGVIGMADLLSKTKLDREQWMMVDTVRRSSMSLLATLDNILDYSALDSGDVELEVESIQLAEFVEGVADEFADSAAKNKIRFILYIDPAVPAAVFADATRLRKILVNLLGNAIKFTKSRSGDGLLQLRLSVAETEAATRQNITFEVIDNGVGVSEEMRSQLFSPFMLEENSRARRFGGTGLGLAITTRLLDLMGGEIALDDDHLEGSRFVFSIPFTVDTTSKRIVVGGDIVVFASMGDDLLKESVRAALALGGQEVSWVISAADLAEQLSTIKQDNVVLILGHDADSDLLEYCKTQAVRTICIAPRPSRLNSRDPRKVYSDPLLPSALARAVEYRPRLMLEKF</sequence>
<dbReference type="InterPro" id="IPR013767">
    <property type="entry name" value="PAS_fold"/>
</dbReference>
<dbReference type="SUPFAM" id="SSF47384">
    <property type="entry name" value="Homodimeric domain of signal transducing histidine kinase"/>
    <property type="match status" value="1"/>
</dbReference>
<dbReference type="InterPro" id="IPR005467">
    <property type="entry name" value="His_kinase_dom"/>
</dbReference>
<dbReference type="InterPro" id="IPR003594">
    <property type="entry name" value="HATPase_dom"/>
</dbReference>
<dbReference type="InterPro" id="IPR036097">
    <property type="entry name" value="HisK_dim/P_sf"/>
</dbReference>
<dbReference type="PROSITE" id="PS50112">
    <property type="entry name" value="PAS"/>
    <property type="match status" value="2"/>
</dbReference>
<evidence type="ECO:0000256" key="3">
    <source>
        <dbReference type="ARBA" id="ARBA00022553"/>
    </source>
</evidence>
<evidence type="ECO:0000256" key="1">
    <source>
        <dbReference type="ARBA" id="ARBA00000085"/>
    </source>
</evidence>
<evidence type="ECO:0000313" key="11">
    <source>
        <dbReference type="Proteomes" id="UP001557484"/>
    </source>
</evidence>
<evidence type="ECO:0000256" key="6">
    <source>
        <dbReference type="SAM" id="Phobius"/>
    </source>
</evidence>
<feature type="transmembrane region" description="Helical" evidence="6">
    <location>
        <begin position="20"/>
        <end position="42"/>
    </location>
</feature>
<dbReference type="SMART" id="SM00387">
    <property type="entry name" value="HATPase_c"/>
    <property type="match status" value="1"/>
</dbReference>
<dbReference type="Pfam" id="PF00512">
    <property type="entry name" value="HisKA"/>
    <property type="match status" value="1"/>
</dbReference>
<evidence type="ECO:0000256" key="5">
    <source>
        <dbReference type="ARBA" id="ARBA00022777"/>
    </source>
</evidence>
<dbReference type="EC" id="2.7.13.3" evidence="2"/>
<feature type="domain" description="Histidine kinase" evidence="7">
    <location>
        <begin position="517"/>
        <end position="743"/>
    </location>
</feature>
<feature type="domain" description="PAS" evidence="8">
    <location>
        <begin position="223"/>
        <end position="265"/>
    </location>
</feature>
<accession>A0ABV3TVG1</accession>
<dbReference type="CDD" id="cd00082">
    <property type="entry name" value="HisKA"/>
    <property type="match status" value="1"/>
</dbReference>
<keyword evidence="6" id="KW-0812">Transmembrane</keyword>
<feature type="domain" description="PAC" evidence="9">
    <location>
        <begin position="429"/>
        <end position="481"/>
    </location>
</feature>
<organism evidence="10 11">
    <name type="scientific">Zhongshania arctica</name>
    <dbReference type="NCBI Taxonomy" id="3238302"/>
    <lineage>
        <taxon>Bacteria</taxon>
        <taxon>Pseudomonadati</taxon>
        <taxon>Pseudomonadota</taxon>
        <taxon>Gammaproteobacteria</taxon>
        <taxon>Cellvibrionales</taxon>
        <taxon>Spongiibacteraceae</taxon>
        <taxon>Zhongshania</taxon>
    </lineage>
</organism>
<dbReference type="InterPro" id="IPR000014">
    <property type="entry name" value="PAS"/>
</dbReference>
<evidence type="ECO:0000259" key="7">
    <source>
        <dbReference type="PROSITE" id="PS50109"/>
    </source>
</evidence>
<dbReference type="EMBL" id="JBFRYB010000001">
    <property type="protein sequence ID" value="MEX1665596.1"/>
    <property type="molecule type" value="Genomic_DNA"/>
</dbReference>
<protein>
    <recommendedName>
        <fullName evidence="2">histidine kinase</fullName>
        <ecNumber evidence="2">2.7.13.3</ecNumber>
    </recommendedName>
</protein>
<dbReference type="InterPro" id="IPR004358">
    <property type="entry name" value="Sig_transdc_His_kin-like_C"/>
</dbReference>
<dbReference type="GO" id="GO:0016301">
    <property type="term" value="F:kinase activity"/>
    <property type="evidence" value="ECO:0007669"/>
    <property type="project" value="UniProtKB-KW"/>
</dbReference>
<dbReference type="Pfam" id="PF02518">
    <property type="entry name" value="HATPase_c"/>
    <property type="match status" value="1"/>
</dbReference>
<evidence type="ECO:0000313" key="10">
    <source>
        <dbReference type="EMBL" id="MEX1665596.1"/>
    </source>
</evidence>
<dbReference type="PRINTS" id="PR00344">
    <property type="entry name" value="BCTRLSENSOR"/>
</dbReference>
<proteinExistence type="predicted"/>